<feature type="compositionally biased region" description="Polar residues" evidence="1">
    <location>
        <begin position="168"/>
        <end position="183"/>
    </location>
</feature>
<dbReference type="OrthoDB" id="1915143at2759"/>
<evidence type="ECO:0000313" key="2">
    <source>
        <dbReference type="EMBL" id="TXG61608.1"/>
    </source>
</evidence>
<proteinExistence type="predicted"/>
<dbReference type="EMBL" id="VAHF01000005">
    <property type="protein sequence ID" value="TXG61608.1"/>
    <property type="molecule type" value="Genomic_DNA"/>
</dbReference>
<feature type="compositionally biased region" description="Low complexity" evidence="1">
    <location>
        <begin position="413"/>
        <end position="424"/>
    </location>
</feature>
<feature type="compositionally biased region" description="Polar residues" evidence="1">
    <location>
        <begin position="1276"/>
        <end position="1293"/>
    </location>
</feature>
<dbReference type="PANTHER" id="PTHR31115:SF3">
    <property type="entry name" value="EXPRESSED PROTEIN"/>
    <property type="match status" value="1"/>
</dbReference>
<feature type="region of interest" description="Disordered" evidence="1">
    <location>
        <begin position="401"/>
        <end position="427"/>
    </location>
</feature>
<feature type="compositionally biased region" description="Polar residues" evidence="1">
    <location>
        <begin position="46"/>
        <end position="59"/>
    </location>
</feature>
<gene>
    <name evidence="2" type="ORF">EZV62_012971</name>
</gene>
<feature type="region of interest" description="Disordered" evidence="1">
    <location>
        <begin position="1142"/>
        <end position="1172"/>
    </location>
</feature>
<feature type="region of interest" description="Disordered" evidence="1">
    <location>
        <begin position="159"/>
        <end position="192"/>
    </location>
</feature>
<accession>A0A5C7HXP4</accession>
<feature type="compositionally biased region" description="Polar residues" evidence="1">
    <location>
        <begin position="20"/>
        <end position="34"/>
    </location>
</feature>
<dbReference type="PANTHER" id="PTHR31115">
    <property type="entry name" value="OS05G0107300 PROTEIN"/>
    <property type="match status" value="1"/>
</dbReference>
<evidence type="ECO:0000313" key="3">
    <source>
        <dbReference type="Proteomes" id="UP000323000"/>
    </source>
</evidence>
<sequence>MAMSGKFDPSSGSPDRPLYTSGQRGSHLTASMDRSGSFRESMENPILSSLPNNSRGSSAVTQGDVSSFLQCLRFDPKVVAAEHKSNRQGDFKRHMNIALGFSADDSPSGLSKGKILSSPVPEEIKRVKVGLRESNVKARERMKIFYEGLSVFNKFFPSVPSKKRSRSESFNNDRPSVMSSSERSVLGPGLGKMGIQSHTISGSFEMEQQKSEERIKNAVPNKRTRTSLADVRMDVRNNALVRTSGAVDRDREMIRLANSGGVPGEDRTLSIGVDGWEKSKMKKKRSGIKPEVSPSFVSPKPMDGYREPKQGMQQRLVTDARSRLHNDSHGFRPGVSNGAVGVGKSDGILLQTGLSARSSIPRTEPDNSSLLTDRRDRPVVSDKERVNLRAVNKTNIWDEYNSASPTSNTKMNSSVRGPRSSSGVAPKLSPVVHRATAPNDWEVSHCTNKPPVAVGANNRKRTTSARSSSPPVAHWAGQRQKISRTARRTNFVPIVSNNDETPVLDASSDVAANEVGLGYAKRLAGNSPQQVKLKGDTLTSAALSESEESGAADNRSKDKGRKSDEIDEKTGQNVQKMSTLVLTSRKNKLVSGEDLGDGVRRQGRTGRGFTSTRSAMPMTVEKLGNVGTAKQLRTARLGFDKTESKPGRPPTRKLSDRKAYKRQKHTTISTAADFLDDGHEELLAAANAVINSGAVIISIFVLILLPTNFLLGLMDLIFITDHALSSSFWRQMEPFFGFISEGDIAYLKQQNASSIENLGNLESTAPTPIQFPSNTDGRTSIPNGHGLTEQGREKGVAIETGSAELLLEQLVPGSRDHNEIPLYQRLMAALITEEDYSCGNEDIDVYGTEFELDRELESNGLDHQFNFQSVGHTAFNGYMITGKQIIDDEIDMLGISNTGINSSSGQSLNGVLPDQALIPGMTFSEFQYNDSINEKLLLEARSVGIYPEPGCDVDQKDDEGISEEITKIEERYHEQVTKKQGLLDKLLKSASETKELQEREFEQRALDKLVAMAYEKYMDLLSEETNAFPRSQLDAKRTLSNTCRGPNAAGGKSSSNKMAKQAALAFVKRTLDRCHKFEDTGKSCFSEQLFRDLFLSGYSHLNGRLSLDTDGESAKLYANTFGSSLEVRVSASMGSQPRPLMSQLGQNGDSTDMLQPMSRISEQNTGKEDTWSSRMKKKELFLDDVVSCIGSSGVPSGVGSSLSSSTTKGKRSERDREGKGNSREVSSRNGTNKSGRPALSSTKGERKSKTKPKQKITQLSVSVNGLLGKMPEQPKPTVSSASKSSAMTTNNNSKVKEEFRLDELDGAEPIDLSQLPGIDVLGDPDQEQDLGSWLNIDDDGLQDQEDFMGLEIPMDDLSDLNMMV</sequence>
<keyword evidence="3" id="KW-1185">Reference proteome</keyword>
<protein>
    <submittedName>
        <fullName evidence="2">Uncharacterized protein</fullName>
    </submittedName>
</protein>
<feature type="region of interest" description="Disordered" evidence="1">
    <location>
        <begin position="356"/>
        <end position="378"/>
    </location>
</feature>
<organism evidence="2 3">
    <name type="scientific">Acer yangbiense</name>
    <dbReference type="NCBI Taxonomy" id="1000413"/>
    <lineage>
        <taxon>Eukaryota</taxon>
        <taxon>Viridiplantae</taxon>
        <taxon>Streptophyta</taxon>
        <taxon>Embryophyta</taxon>
        <taxon>Tracheophyta</taxon>
        <taxon>Spermatophyta</taxon>
        <taxon>Magnoliopsida</taxon>
        <taxon>eudicotyledons</taxon>
        <taxon>Gunneridae</taxon>
        <taxon>Pentapetalae</taxon>
        <taxon>rosids</taxon>
        <taxon>malvids</taxon>
        <taxon>Sapindales</taxon>
        <taxon>Sapindaceae</taxon>
        <taxon>Hippocastanoideae</taxon>
        <taxon>Acereae</taxon>
        <taxon>Acer</taxon>
    </lineage>
</organism>
<comment type="caution">
    <text evidence="2">The sequence shown here is derived from an EMBL/GenBank/DDBJ whole genome shotgun (WGS) entry which is preliminary data.</text>
</comment>
<dbReference type="Proteomes" id="UP000323000">
    <property type="component" value="Chromosome 5"/>
</dbReference>
<reference evidence="3" key="1">
    <citation type="journal article" date="2019" name="Gigascience">
        <title>De novo genome assembly of the endangered Acer yangbiense, a plant species with extremely small populations endemic to Yunnan Province, China.</title>
        <authorList>
            <person name="Yang J."/>
            <person name="Wariss H.M."/>
            <person name="Tao L."/>
            <person name="Zhang R."/>
            <person name="Yun Q."/>
            <person name="Hollingsworth P."/>
            <person name="Dao Z."/>
            <person name="Luo G."/>
            <person name="Guo H."/>
            <person name="Ma Y."/>
            <person name="Sun W."/>
        </authorList>
    </citation>
    <scope>NUCLEOTIDE SEQUENCE [LARGE SCALE GENOMIC DNA]</scope>
    <source>
        <strain evidence="3">cv. Malutang</strain>
    </source>
</reference>
<feature type="region of interest" description="Disordered" evidence="1">
    <location>
        <begin position="447"/>
        <end position="483"/>
    </location>
</feature>
<feature type="compositionally biased region" description="Polar residues" evidence="1">
    <location>
        <begin position="401"/>
        <end position="412"/>
    </location>
</feature>
<feature type="compositionally biased region" description="Basic and acidic residues" evidence="1">
    <location>
        <begin position="1210"/>
        <end position="1226"/>
    </location>
</feature>
<feature type="region of interest" description="Disordered" evidence="1">
    <location>
        <begin position="640"/>
        <end position="660"/>
    </location>
</feature>
<feature type="region of interest" description="Disordered" evidence="1">
    <location>
        <begin position="1"/>
        <end position="59"/>
    </location>
</feature>
<feature type="compositionally biased region" description="Low complexity" evidence="1">
    <location>
        <begin position="1193"/>
        <end position="1205"/>
    </location>
</feature>
<feature type="compositionally biased region" description="Polar residues" evidence="1">
    <location>
        <begin position="571"/>
        <end position="584"/>
    </location>
</feature>
<feature type="region of interest" description="Disordered" evidence="1">
    <location>
        <begin position="280"/>
        <end position="307"/>
    </location>
</feature>
<dbReference type="Pfam" id="PF10198">
    <property type="entry name" value="Ada3"/>
    <property type="match status" value="1"/>
</dbReference>
<feature type="compositionally biased region" description="Polar residues" evidence="1">
    <location>
        <begin position="356"/>
        <end position="371"/>
    </location>
</feature>
<evidence type="ECO:0000256" key="1">
    <source>
        <dbReference type="SAM" id="MobiDB-lite"/>
    </source>
</evidence>
<feature type="compositionally biased region" description="Polar residues" evidence="1">
    <location>
        <begin position="1227"/>
        <end position="1242"/>
    </location>
</feature>
<feature type="region of interest" description="Disordered" evidence="1">
    <location>
        <begin position="759"/>
        <end position="778"/>
    </location>
</feature>
<feature type="region of interest" description="Disordered" evidence="1">
    <location>
        <begin position="1193"/>
        <end position="1296"/>
    </location>
</feature>
<feature type="compositionally biased region" description="Basic and acidic residues" evidence="1">
    <location>
        <begin position="554"/>
        <end position="570"/>
    </location>
</feature>
<feature type="compositionally biased region" description="Polar residues" evidence="1">
    <location>
        <begin position="1143"/>
        <end position="1164"/>
    </location>
</feature>
<dbReference type="InterPro" id="IPR019340">
    <property type="entry name" value="Histone_AcTrfase_su3"/>
</dbReference>
<feature type="region of interest" description="Disordered" evidence="1">
    <location>
        <begin position="540"/>
        <end position="612"/>
    </location>
</feature>
<name>A0A5C7HXP4_9ROSI</name>